<dbReference type="InterPro" id="IPR018303">
    <property type="entry name" value="ATPase_P-typ_P_site"/>
</dbReference>
<dbReference type="InterPro" id="IPR001757">
    <property type="entry name" value="P_typ_ATPase"/>
</dbReference>
<evidence type="ECO:0000256" key="8">
    <source>
        <dbReference type="SAM" id="Phobius"/>
    </source>
</evidence>
<dbReference type="Pfam" id="PF00122">
    <property type="entry name" value="E1-E2_ATPase"/>
    <property type="match status" value="1"/>
</dbReference>
<keyword evidence="6 8" id="KW-1133">Transmembrane helix</keyword>
<feature type="transmembrane region" description="Helical" evidence="8">
    <location>
        <begin position="228"/>
        <end position="247"/>
    </location>
</feature>
<dbReference type="GO" id="GO:0005524">
    <property type="term" value="F:ATP binding"/>
    <property type="evidence" value="ECO:0007669"/>
    <property type="project" value="UniProtKB-KW"/>
</dbReference>
<dbReference type="SUPFAM" id="SSF81665">
    <property type="entry name" value="Calcium ATPase, transmembrane domain M"/>
    <property type="match status" value="1"/>
</dbReference>
<dbReference type="SFLD" id="SFLDG00002">
    <property type="entry name" value="C1.7:_P-type_atpase_like"/>
    <property type="match status" value="1"/>
</dbReference>
<keyword evidence="4" id="KW-0067">ATP-binding</keyword>
<sequence length="830" mass="90622">MPQRIVNSVTSIYSDELGGLTTADAQRLLNKYGPNKLPESAPPTDLKIFLSQLKSPLVYILLISCFITLLLGEFSNSLIIALAVFLNTILGFFQERKAGKALEALKKLVLPTANVVRNGKLVNLDVAQLVPGDLVFLKQGDKIPADGKLVDANRFFVTEAILTGESDPIQKHIGSEVYMGTIVTAGKAKMYVSITGAATEIGKIALSISTSETQTPLGKQLAYFSKQLTALVIILITAVFSFGALLGHEIVEIFATSVALAVAAIPEGLLVGLTVVLAIGMQRILARKGLVKSLVSAETLGSVTTICVDKTGTLTLGKMQVANILGVEQEIALQAILANDLDTSAVIAAWEWANEKIHKAEMDKMRKCTTIDSIPFSSEYKFSAGLNKWVDNTNIVFITGAPEVLLKHSSLSAADKERVQHEILTLTSEGKRVLGFARKIVPSTVVKLSKDEVLKQIQWVGMLSLTDPVRPDVKQALENAQLAGIRIMVITGDHANTAAAVVKQLGIKVANEDIVLGSELGKMSEKELERKLFRGERFAVKIFARTRPDQKLKIIETLKLHGEVVAMMGDGVNDAPALAKADIGIVVSESSDVAKESADLILLDSGFSTIIAAIEEGRNIFDNIRKIILYLMSDAFEEILIILTSIFLKIPLPLNVVQILWINLVSDGFPHLALTMDPKASGIMQRLPRAASDKLVSGWMIRMIAIVSVLGWVLSLAMYFMIIERTGDEVLARSALFAAVGLDSLVYVFSIRSLQEPFWKLNPFNNLWLLGAICMSIAFQIVPFVNPTLMEFFNIKPLGEFWHFPVVVSLIIFVIVELYKVFNLRWAKSA</sequence>
<dbReference type="PANTHER" id="PTHR42861">
    <property type="entry name" value="CALCIUM-TRANSPORTING ATPASE"/>
    <property type="match status" value="1"/>
</dbReference>
<gene>
    <name evidence="10" type="ORF">ENR63_02095</name>
</gene>
<organism evidence="10">
    <name type="scientific">candidate division WWE3 bacterium</name>
    <dbReference type="NCBI Taxonomy" id="2053526"/>
    <lineage>
        <taxon>Bacteria</taxon>
        <taxon>Katanobacteria</taxon>
    </lineage>
</organism>
<feature type="transmembrane region" description="Helical" evidence="8">
    <location>
        <begin position="695"/>
        <end position="722"/>
    </location>
</feature>
<dbReference type="EMBL" id="DSRT01000112">
    <property type="protein sequence ID" value="HGW29692.1"/>
    <property type="molecule type" value="Genomic_DNA"/>
</dbReference>
<dbReference type="GO" id="GO:0016020">
    <property type="term" value="C:membrane"/>
    <property type="evidence" value="ECO:0007669"/>
    <property type="project" value="UniProtKB-SubCell"/>
</dbReference>
<dbReference type="InterPro" id="IPR036412">
    <property type="entry name" value="HAD-like_sf"/>
</dbReference>
<feature type="transmembrane region" description="Helical" evidence="8">
    <location>
        <begin position="56"/>
        <end position="72"/>
    </location>
</feature>
<protein>
    <submittedName>
        <fullName evidence="10">HAD family hydrolase</fullName>
    </submittedName>
</protein>
<dbReference type="InterPro" id="IPR059000">
    <property type="entry name" value="ATPase_P-type_domA"/>
</dbReference>
<feature type="domain" description="Cation-transporting P-type ATPase N-terminal" evidence="9">
    <location>
        <begin position="1"/>
        <end position="73"/>
    </location>
</feature>
<feature type="transmembrane region" description="Helical" evidence="8">
    <location>
        <begin position="78"/>
        <end position="93"/>
    </location>
</feature>
<keyword evidence="7 8" id="KW-0472">Membrane</keyword>
<dbReference type="SFLD" id="SFLDS00003">
    <property type="entry name" value="Haloacid_Dehalogenase"/>
    <property type="match status" value="1"/>
</dbReference>
<dbReference type="PROSITE" id="PS00154">
    <property type="entry name" value="ATPASE_E1_E2"/>
    <property type="match status" value="1"/>
</dbReference>
<evidence type="ECO:0000256" key="6">
    <source>
        <dbReference type="ARBA" id="ARBA00022989"/>
    </source>
</evidence>
<dbReference type="InterPro" id="IPR023298">
    <property type="entry name" value="ATPase_P-typ_TM_dom_sf"/>
</dbReference>
<dbReference type="PRINTS" id="PR00120">
    <property type="entry name" value="HATPASE"/>
</dbReference>
<evidence type="ECO:0000313" key="10">
    <source>
        <dbReference type="EMBL" id="HGW29692.1"/>
    </source>
</evidence>
<keyword evidence="10" id="KW-0378">Hydrolase</keyword>
<dbReference type="InterPro" id="IPR006068">
    <property type="entry name" value="ATPase_P-typ_cation-transptr_C"/>
</dbReference>
<accession>A0A7C4TLR3</accession>
<keyword evidence="2 8" id="KW-0812">Transmembrane</keyword>
<feature type="transmembrane region" description="Helical" evidence="8">
    <location>
        <begin position="766"/>
        <end position="782"/>
    </location>
</feature>
<dbReference type="Gene3D" id="3.40.50.1000">
    <property type="entry name" value="HAD superfamily/HAD-like"/>
    <property type="match status" value="1"/>
</dbReference>
<evidence type="ECO:0000259" key="9">
    <source>
        <dbReference type="SMART" id="SM00831"/>
    </source>
</evidence>
<evidence type="ECO:0000256" key="4">
    <source>
        <dbReference type="ARBA" id="ARBA00022840"/>
    </source>
</evidence>
<keyword evidence="5" id="KW-1278">Translocase</keyword>
<dbReference type="AlphaFoldDB" id="A0A7C4TLR3"/>
<comment type="subcellular location">
    <subcellularLocation>
        <location evidence="1">Membrane</location>
        <topology evidence="1">Multi-pass membrane protein</topology>
    </subcellularLocation>
</comment>
<dbReference type="SFLD" id="SFLDF00027">
    <property type="entry name" value="p-type_atpase"/>
    <property type="match status" value="1"/>
</dbReference>
<evidence type="ECO:0000256" key="1">
    <source>
        <dbReference type="ARBA" id="ARBA00004141"/>
    </source>
</evidence>
<proteinExistence type="predicted"/>
<dbReference type="SUPFAM" id="SSF56784">
    <property type="entry name" value="HAD-like"/>
    <property type="match status" value="1"/>
</dbReference>
<dbReference type="Gene3D" id="2.70.150.10">
    <property type="entry name" value="Calcium-transporting ATPase, cytoplasmic transduction domain A"/>
    <property type="match status" value="1"/>
</dbReference>
<dbReference type="InterPro" id="IPR023214">
    <property type="entry name" value="HAD_sf"/>
</dbReference>
<keyword evidence="3" id="KW-0547">Nucleotide-binding</keyword>
<reference evidence="10" key="1">
    <citation type="journal article" date="2020" name="mSystems">
        <title>Genome- and Community-Level Interaction Insights into Carbon Utilization and Element Cycling Functions of Hydrothermarchaeota in Hydrothermal Sediment.</title>
        <authorList>
            <person name="Zhou Z."/>
            <person name="Liu Y."/>
            <person name="Xu W."/>
            <person name="Pan J."/>
            <person name="Luo Z.H."/>
            <person name="Li M."/>
        </authorList>
    </citation>
    <scope>NUCLEOTIDE SEQUENCE [LARGE SCALE GENOMIC DNA]</scope>
    <source>
        <strain evidence="10">SpSt-417</strain>
    </source>
</reference>
<feature type="transmembrane region" description="Helical" evidence="8">
    <location>
        <begin position="734"/>
        <end position="754"/>
    </location>
</feature>
<dbReference type="Gene3D" id="1.20.1110.10">
    <property type="entry name" value="Calcium-transporting ATPase, transmembrane domain"/>
    <property type="match status" value="1"/>
</dbReference>
<comment type="caution">
    <text evidence="10">The sequence shown here is derived from an EMBL/GenBank/DDBJ whole genome shotgun (WGS) entry which is preliminary data.</text>
</comment>
<name>A0A7C4TLR3_UNCKA</name>
<evidence type="ECO:0000256" key="2">
    <source>
        <dbReference type="ARBA" id="ARBA00022692"/>
    </source>
</evidence>
<evidence type="ECO:0000256" key="5">
    <source>
        <dbReference type="ARBA" id="ARBA00022967"/>
    </source>
</evidence>
<feature type="transmembrane region" description="Helical" evidence="8">
    <location>
        <begin position="802"/>
        <end position="822"/>
    </location>
</feature>
<dbReference type="PRINTS" id="PR00119">
    <property type="entry name" value="CATATPASE"/>
</dbReference>
<dbReference type="Gene3D" id="3.40.1110.10">
    <property type="entry name" value="Calcium-transporting ATPase, cytoplasmic domain N"/>
    <property type="match status" value="1"/>
</dbReference>
<dbReference type="InterPro" id="IPR008250">
    <property type="entry name" value="ATPase_P-typ_transduc_dom_A_sf"/>
</dbReference>
<dbReference type="Pfam" id="PF00702">
    <property type="entry name" value="Hydrolase"/>
    <property type="match status" value="1"/>
</dbReference>
<dbReference type="InterPro" id="IPR004014">
    <property type="entry name" value="ATPase_P-typ_cation-transptr_N"/>
</dbReference>
<dbReference type="GO" id="GO:0016887">
    <property type="term" value="F:ATP hydrolysis activity"/>
    <property type="evidence" value="ECO:0007669"/>
    <property type="project" value="InterPro"/>
</dbReference>
<dbReference type="Pfam" id="PF00689">
    <property type="entry name" value="Cation_ATPase_C"/>
    <property type="match status" value="1"/>
</dbReference>
<dbReference type="SMART" id="SM00831">
    <property type="entry name" value="Cation_ATPase_N"/>
    <property type="match status" value="1"/>
</dbReference>
<dbReference type="NCBIfam" id="TIGR01494">
    <property type="entry name" value="ATPase_P-type"/>
    <property type="match status" value="2"/>
</dbReference>
<dbReference type="InterPro" id="IPR023299">
    <property type="entry name" value="ATPase_P-typ_cyto_dom_N"/>
</dbReference>
<evidence type="ECO:0000256" key="3">
    <source>
        <dbReference type="ARBA" id="ARBA00022741"/>
    </source>
</evidence>
<dbReference type="SUPFAM" id="SSF81653">
    <property type="entry name" value="Calcium ATPase, transduction domain A"/>
    <property type="match status" value="1"/>
</dbReference>
<feature type="transmembrane region" description="Helical" evidence="8">
    <location>
        <begin position="253"/>
        <end position="279"/>
    </location>
</feature>
<dbReference type="Pfam" id="PF00690">
    <property type="entry name" value="Cation_ATPase_N"/>
    <property type="match status" value="1"/>
</dbReference>
<evidence type="ECO:0000256" key="7">
    <source>
        <dbReference type="ARBA" id="ARBA00023136"/>
    </source>
</evidence>
<dbReference type="InterPro" id="IPR044492">
    <property type="entry name" value="P_typ_ATPase_HD_dom"/>
</dbReference>